<dbReference type="InterPro" id="IPR036732">
    <property type="entry name" value="AFP_Neu5c_C_sf"/>
</dbReference>
<evidence type="ECO:0000259" key="8">
    <source>
        <dbReference type="SMART" id="SM00858"/>
    </source>
</evidence>
<evidence type="ECO:0000256" key="7">
    <source>
        <dbReference type="RuleBase" id="RU362063"/>
    </source>
</evidence>
<feature type="domain" description="SAF" evidence="8">
    <location>
        <begin position="120"/>
        <end position="182"/>
    </location>
</feature>
<dbReference type="AlphaFoldDB" id="A0A432VS84"/>
<dbReference type="NCBIfam" id="TIGR03170">
    <property type="entry name" value="flgA_cterm"/>
    <property type="match status" value="1"/>
</dbReference>
<keyword evidence="9" id="KW-0966">Cell projection</keyword>
<evidence type="ECO:0000256" key="6">
    <source>
        <dbReference type="ARBA" id="ARBA00025643"/>
    </source>
</evidence>
<dbReference type="PANTHER" id="PTHR36307:SF1">
    <property type="entry name" value="FLAGELLA BASAL BODY P-RING FORMATION PROTEIN FLGA"/>
    <property type="match status" value="1"/>
</dbReference>
<evidence type="ECO:0000313" key="10">
    <source>
        <dbReference type="Proteomes" id="UP000288212"/>
    </source>
</evidence>
<dbReference type="Proteomes" id="UP000288212">
    <property type="component" value="Unassembled WGS sequence"/>
</dbReference>
<dbReference type="Pfam" id="PF13144">
    <property type="entry name" value="ChapFlgA"/>
    <property type="match status" value="1"/>
</dbReference>
<organism evidence="9 10">
    <name type="scientific">Aliidiomarina haloalkalitolerans</name>
    <dbReference type="NCBI Taxonomy" id="859059"/>
    <lineage>
        <taxon>Bacteria</taxon>
        <taxon>Pseudomonadati</taxon>
        <taxon>Pseudomonadota</taxon>
        <taxon>Gammaproteobacteria</taxon>
        <taxon>Alteromonadales</taxon>
        <taxon>Idiomarinaceae</taxon>
        <taxon>Aliidiomarina</taxon>
    </lineage>
</organism>
<dbReference type="GO" id="GO:0042597">
    <property type="term" value="C:periplasmic space"/>
    <property type="evidence" value="ECO:0007669"/>
    <property type="project" value="UniProtKB-SubCell"/>
</dbReference>
<name>A0A432VS84_9GAMM</name>
<dbReference type="OrthoDB" id="6236246at2"/>
<keyword evidence="4 7" id="KW-0732">Signal</keyword>
<comment type="subcellular location">
    <subcellularLocation>
        <location evidence="1 7">Periplasm</location>
    </subcellularLocation>
</comment>
<dbReference type="EMBL" id="PIPI01000006">
    <property type="protein sequence ID" value="RUO19217.1"/>
    <property type="molecule type" value="Genomic_DNA"/>
</dbReference>
<keyword evidence="9" id="KW-0282">Flagellum</keyword>
<dbReference type="Gene3D" id="2.30.30.760">
    <property type="match status" value="1"/>
</dbReference>
<dbReference type="RefSeq" id="WP_126793406.1">
    <property type="nucleotide sequence ID" value="NZ_PIPI01000006.1"/>
</dbReference>
<reference evidence="9 10" key="1">
    <citation type="journal article" date="2011" name="Front. Microbiol.">
        <title>Genomic signatures of strain selection and enhancement in Bacillus atrophaeus var. globigii, a historical biowarfare simulant.</title>
        <authorList>
            <person name="Gibbons H.S."/>
            <person name="Broomall S.M."/>
            <person name="McNew L.A."/>
            <person name="Daligault H."/>
            <person name="Chapman C."/>
            <person name="Bruce D."/>
            <person name="Karavis M."/>
            <person name="Krepps M."/>
            <person name="McGregor P.A."/>
            <person name="Hong C."/>
            <person name="Park K.H."/>
            <person name="Akmal A."/>
            <person name="Feldman A."/>
            <person name="Lin J.S."/>
            <person name="Chang W.E."/>
            <person name="Higgs B.W."/>
            <person name="Demirev P."/>
            <person name="Lindquist J."/>
            <person name="Liem A."/>
            <person name="Fochler E."/>
            <person name="Read T.D."/>
            <person name="Tapia R."/>
            <person name="Johnson S."/>
            <person name="Bishop-Lilly K.A."/>
            <person name="Detter C."/>
            <person name="Han C."/>
            <person name="Sozhamannan S."/>
            <person name="Rosenzweig C.N."/>
            <person name="Skowronski E.W."/>
        </authorList>
    </citation>
    <scope>NUCLEOTIDE SEQUENCE [LARGE SCALE GENOMIC DNA]</scope>
    <source>
        <strain evidence="9 10">AK5</strain>
    </source>
</reference>
<evidence type="ECO:0000256" key="3">
    <source>
        <dbReference type="ARBA" id="ARBA00014754"/>
    </source>
</evidence>
<dbReference type="GO" id="GO:0044780">
    <property type="term" value="P:bacterial-type flagellum assembly"/>
    <property type="evidence" value="ECO:0007669"/>
    <property type="project" value="InterPro"/>
</dbReference>
<feature type="chain" id="PRO_5018818541" description="Flagella basal body P-ring formation protein FlgA" evidence="7">
    <location>
        <begin position="31"/>
        <end position="244"/>
    </location>
</feature>
<evidence type="ECO:0000256" key="4">
    <source>
        <dbReference type="ARBA" id="ARBA00022729"/>
    </source>
</evidence>
<dbReference type="InterPro" id="IPR017585">
    <property type="entry name" value="SAF_FlgA"/>
</dbReference>
<keyword evidence="9" id="KW-0969">Cilium</keyword>
<dbReference type="CDD" id="cd11614">
    <property type="entry name" value="SAF_CpaB_FlgA_like"/>
    <property type="match status" value="1"/>
</dbReference>
<feature type="signal peptide" evidence="7">
    <location>
        <begin position="1"/>
        <end position="30"/>
    </location>
</feature>
<keyword evidence="7" id="KW-1005">Bacterial flagellum biogenesis</keyword>
<gene>
    <name evidence="9" type="primary">flgA</name>
    <name evidence="9" type="ORF">CWE06_09285</name>
</gene>
<dbReference type="InterPro" id="IPR039246">
    <property type="entry name" value="Flagellar_FlgA"/>
</dbReference>
<dbReference type="SUPFAM" id="SSF51269">
    <property type="entry name" value="AFP III-like domain"/>
    <property type="match status" value="1"/>
</dbReference>
<evidence type="ECO:0000256" key="5">
    <source>
        <dbReference type="ARBA" id="ARBA00022764"/>
    </source>
</evidence>
<keyword evidence="10" id="KW-1185">Reference proteome</keyword>
<evidence type="ECO:0000313" key="9">
    <source>
        <dbReference type="EMBL" id="RUO19217.1"/>
    </source>
</evidence>
<evidence type="ECO:0000256" key="2">
    <source>
        <dbReference type="ARBA" id="ARBA00010474"/>
    </source>
</evidence>
<sequence>MINKAFGVTAWLLSVLLVGLPSLLVPVAHANDTHAQLELAVQEFLLQELATAERTTTLVPPYSQATVSMTLPPAGLPCDNPQLSLPNRQQRFLGRVSVAATCAENPQLVRYLQATIELIGEVVVARQDIATGQLITAELLTTEQMDLSRASQQSVYAVSELIGQVSRRQIRSGQPVQSHMVHQPPVIQRGQIVVIRAEGNGFSVSREGEALENGAIGEAIRIRVGQREIIHARVTGPGQARVQL</sequence>
<proteinExistence type="inferred from homology"/>
<protein>
    <recommendedName>
        <fullName evidence="3 7">Flagella basal body P-ring formation protein FlgA</fullName>
    </recommendedName>
</protein>
<keyword evidence="5 7" id="KW-0574">Periplasm</keyword>
<comment type="caution">
    <text evidence="9">The sequence shown here is derived from an EMBL/GenBank/DDBJ whole genome shotgun (WGS) entry which is preliminary data.</text>
</comment>
<dbReference type="PANTHER" id="PTHR36307">
    <property type="entry name" value="FLAGELLA BASAL BODY P-RING FORMATION PROTEIN FLGA"/>
    <property type="match status" value="1"/>
</dbReference>
<dbReference type="SMART" id="SM00858">
    <property type="entry name" value="SAF"/>
    <property type="match status" value="1"/>
</dbReference>
<evidence type="ECO:0000256" key="1">
    <source>
        <dbReference type="ARBA" id="ARBA00004418"/>
    </source>
</evidence>
<comment type="function">
    <text evidence="6 7">Involved in the assembly process of the P-ring formation. It may associate with FlgF on the rod constituting a structure essential for the P-ring assembly or may act as a modulator protein for the P-ring assembly.</text>
</comment>
<accession>A0A432VS84</accession>
<comment type="similarity">
    <text evidence="2 7">Belongs to the FlgA family.</text>
</comment>
<dbReference type="InterPro" id="IPR013974">
    <property type="entry name" value="SAF"/>
</dbReference>
<dbReference type="Gene3D" id="3.90.1210.10">
    <property type="entry name" value="Antifreeze-like/N-acetylneuraminic acid synthase C-terminal domain"/>
    <property type="match status" value="1"/>
</dbReference>